<dbReference type="Gene3D" id="1.10.10.10">
    <property type="entry name" value="Winged helix-like DNA-binding domain superfamily/Winged helix DNA-binding domain"/>
    <property type="match status" value="1"/>
</dbReference>
<comment type="caution">
    <text evidence="1">The sequence shown here is derived from an EMBL/GenBank/DDBJ whole genome shotgun (WGS) entry which is preliminary data.</text>
</comment>
<name>A0A6P0GLL8_9ACTN</name>
<protein>
    <submittedName>
        <fullName evidence="1">MarR family transcriptional regulator</fullName>
    </submittedName>
</protein>
<reference evidence="1 2" key="1">
    <citation type="submission" date="2019-12" db="EMBL/GenBank/DDBJ databases">
        <title>WGS of CPCC 203550 I12A-02606.</title>
        <authorList>
            <person name="Jiang Z."/>
        </authorList>
    </citation>
    <scope>NUCLEOTIDE SEQUENCE [LARGE SCALE GENOMIC DNA]</scope>
    <source>
        <strain evidence="1 2">I12A-02606</strain>
    </source>
</reference>
<evidence type="ECO:0000313" key="1">
    <source>
        <dbReference type="EMBL" id="NEM08156.1"/>
    </source>
</evidence>
<dbReference type="SUPFAM" id="SSF46785">
    <property type="entry name" value="Winged helix' DNA-binding domain"/>
    <property type="match status" value="1"/>
</dbReference>
<dbReference type="AlphaFoldDB" id="A0A6P0GLL8"/>
<evidence type="ECO:0000313" key="2">
    <source>
        <dbReference type="Proteomes" id="UP000471126"/>
    </source>
</evidence>
<gene>
    <name evidence="1" type="ORF">GCU54_19480</name>
</gene>
<proteinExistence type="predicted"/>
<dbReference type="Proteomes" id="UP000471126">
    <property type="component" value="Unassembled WGS sequence"/>
</dbReference>
<accession>A0A6P0GLL8</accession>
<dbReference type="EMBL" id="JAAGWE010000035">
    <property type="protein sequence ID" value="NEM08156.1"/>
    <property type="molecule type" value="Genomic_DNA"/>
</dbReference>
<dbReference type="InterPro" id="IPR036390">
    <property type="entry name" value="WH_DNA-bd_sf"/>
</dbReference>
<dbReference type="RefSeq" id="WP_163478214.1">
    <property type="nucleotide sequence ID" value="NZ_JAAGWE010000035.1"/>
</dbReference>
<organism evidence="1 2">
    <name type="scientific">Geodermatophilus normandii</name>
    <dbReference type="NCBI Taxonomy" id="1137989"/>
    <lineage>
        <taxon>Bacteria</taxon>
        <taxon>Bacillati</taxon>
        <taxon>Actinomycetota</taxon>
        <taxon>Actinomycetes</taxon>
        <taxon>Geodermatophilales</taxon>
        <taxon>Geodermatophilaceae</taxon>
        <taxon>Geodermatophilus</taxon>
    </lineage>
</organism>
<sequence>MQQQQRPVGWWVKRLDELIERGLDDVVAAEGLSRRHWQVLDSLAGGPSARPELAAALASFATPGRVDDVVADLAARAWVEDHGGLLALTHDGRGAHGRLAGAVAAFRRRVADGLSAEEYAATVAGLARMVANLEREAPDQPRR</sequence>
<dbReference type="InterPro" id="IPR036388">
    <property type="entry name" value="WH-like_DNA-bd_sf"/>
</dbReference>